<name>A0AAD9IYP5_9ANNE</name>
<keyword evidence="5" id="KW-0418">Kinase</keyword>
<keyword evidence="6 9" id="KW-0067">ATP-binding</keyword>
<dbReference type="PROSITE" id="PS00239">
    <property type="entry name" value="RECEPTOR_TYR_KIN_II"/>
    <property type="match status" value="1"/>
</dbReference>
<keyword evidence="3" id="KW-0808">Transferase</keyword>
<evidence type="ECO:0000256" key="10">
    <source>
        <dbReference type="SAM" id="Phobius"/>
    </source>
</evidence>
<accession>A0AAD9IYP5</accession>
<keyword evidence="10" id="KW-0472">Membrane</keyword>
<comment type="catalytic activity">
    <reaction evidence="8">
        <text>L-tyrosyl-[protein] + ATP = O-phospho-L-tyrosyl-[protein] + ADP + H(+)</text>
        <dbReference type="Rhea" id="RHEA:10596"/>
        <dbReference type="Rhea" id="RHEA-COMP:10136"/>
        <dbReference type="Rhea" id="RHEA-COMP:20101"/>
        <dbReference type="ChEBI" id="CHEBI:15378"/>
        <dbReference type="ChEBI" id="CHEBI:30616"/>
        <dbReference type="ChEBI" id="CHEBI:46858"/>
        <dbReference type="ChEBI" id="CHEBI:61978"/>
        <dbReference type="ChEBI" id="CHEBI:456216"/>
        <dbReference type="EC" id="2.7.10.1"/>
    </reaction>
</comment>
<dbReference type="GO" id="GO:0007169">
    <property type="term" value="P:cell surface receptor protein tyrosine kinase signaling pathway"/>
    <property type="evidence" value="ECO:0007669"/>
    <property type="project" value="InterPro"/>
</dbReference>
<evidence type="ECO:0000256" key="6">
    <source>
        <dbReference type="ARBA" id="ARBA00022840"/>
    </source>
</evidence>
<dbReference type="Gene3D" id="2.10.25.10">
    <property type="entry name" value="Laminin"/>
    <property type="match status" value="1"/>
</dbReference>
<evidence type="ECO:0000256" key="7">
    <source>
        <dbReference type="ARBA" id="ARBA00023137"/>
    </source>
</evidence>
<evidence type="ECO:0000256" key="5">
    <source>
        <dbReference type="ARBA" id="ARBA00022777"/>
    </source>
</evidence>
<evidence type="ECO:0000256" key="3">
    <source>
        <dbReference type="ARBA" id="ARBA00022679"/>
    </source>
</evidence>
<keyword evidence="10" id="KW-0812">Transmembrane</keyword>
<dbReference type="PANTHER" id="PTHR24416:SF604">
    <property type="entry name" value="RECEPTOR PROTEIN-TYROSINE KINASE"/>
    <property type="match status" value="1"/>
</dbReference>
<keyword evidence="13" id="KW-1185">Reference proteome</keyword>
<keyword evidence="7" id="KW-0829">Tyrosine-protein kinase</keyword>
<evidence type="ECO:0000256" key="8">
    <source>
        <dbReference type="ARBA" id="ARBA00051243"/>
    </source>
</evidence>
<dbReference type="EC" id="2.7.10.1" evidence="2"/>
<feature type="domain" description="Protein kinase" evidence="11">
    <location>
        <begin position="189"/>
        <end position="456"/>
    </location>
</feature>
<evidence type="ECO:0000256" key="1">
    <source>
        <dbReference type="ARBA" id="ARBA00004167"/>
    </source>
</evidence>
<dbReference type="PRINTS" id="PR00109">
    <property type="entry name" value="TYRKINASE"/>
</dbReference>
<dbReference type="Proteomes" id="UP001208570">
    <property type="component" value="Unassembled WGS sequence"/>
</dbReference>
<dbReference type="SUPFAM" id="SSF57196">
    <property type="entry name" value="EGF/Laminin"/>
    <property type="match status" value="1"/>
</dbReference>
<dbReference type="AlphaFoldDB" id="A0AAD9IYP5"/>
<dbReference type="PROSITE" id="PS00107">
    <property type="entry name" value="PROTEIN_KINASE_ATP"/>
    <property type="match status" value="1"/>
</dbReference>
<dbReference type="InterPro" id="IPR000719">
    <property type="entry name" value="Prot_kinase_dom"/>
</dbReference>
<dbReference type="PANTHER" id="PTHR24416">
    <property type="entry name" value="TYROSINE-PROTEIN KINASE RECEPTOR"/>
    <property type="match status" value="1"/>
</dbReference>
<dbReference type="GO" id="GO:0004714">
    <property type="term" value="F:transmembrane receptor protein tyrosine kinase activity"/>
    <property type="evidence" value="ECO:0007669"/>
    <property type="project" value="UniProtKB-EC"/>
</dbReference>
<reference evidence="12" key="1">
    <citation type="journal article" date="2023" name="Mol. Biol. Evol.">
        <title>Third-Generation Sequencing Reveals the Adaptive Role of the Epigenome in Three Deep-Sea Polychaetes.</title>
        <authorList>
            <person name="Perez M."/>
            <person name="Aroh O."/>
            <person name="Sun Y."/>
            <person name="Lan Y."/>
            <person name="Juniper S.K."/>
            <person name="Young C.R."/>
            <person name="Angers B."/>
            <person name="Qian P.Y."/>
        </authorList>
    </citation>
    <scope>NUCLEOTIDE SEQUENCE</scope>
    <source>
        <strain evidence="12">P08H-3</strain>
    </source>
</reference>
<dbReference type="GO" id="GO:0005524">
    <property type="term" value="F:ATP binding"/>
    <property type="evidence" value="ECO:0007669"/>
    <property type="project" value="UniProtKB-UniRule"/>
</dbReference>
<dbReference type="Gene3D" id="1.10.510.10">
    <property type="entry name" value="Transferase(Phosphotransferase) domain 1"/>
    <property type="match status" value="1"/>
</dbReference>
<feature type="transmembrane region" description="Helical" evidence="10">
    <location>
        <begin position="106"/>
        <end position="130"/>
    </location>
</feature>
<evidence type="ECO:0000256" key="2">
    <source>
        <dbReference type="ARBA" id="ARBA00011902"/>
    </source>
</evidence>
<gene>
    <name evidence="12" type="ORF">LSH36_849g00011</name>
</gene>
<dbReference type="InterPro" id="IPR002011">
    <property type="entry name" value="Tyr_kinase_rcpt_2_CS"/>
</dbReference>
<dbReference type="InterPro" id="IPR001245">
    <property type="entry name" value="Ser-Thr/Tyr_kinase_cat_dom"/>
</dbReference>
<keyword evidence="10" id="KW-1133">Transmembrane helix</keyword>
<dbReference type="Gene3D" id="3.30.200.20">
    <property type="entry name" value="Phosphorylase Kinase, domain 1"/>
    <property type="match status" value="1"/>
</dbReference>
<evidence type="ECO:0000313" key="12">
    <source>
        <dbReference type="EMBL" id="KAK2143367.1"/>
    </source>
</evidence>
<dbReference type="SUPFAM" id="SSF56112">
    <property type="entry name" value="Protein kinase-like (PK-like)"/>
    <property type="match status" value="1"/>
</dbReference>
<protein>
    <recommendedName>
        <fullName evidence="2">receptor protein-tyrosine kinase</fullName>
        <ecNumber evidence="2">2.7.10.1</ecNumber>
    </recommendedName>
</protein>
<dbReference type="FunFam" id="3.30.200.20:FF:000117">
    <property type="entry name" value="Tyrosine-protein kinase receptor"/>
    <property type="match status" value="1"/>
</dbReference>
<dbReference type="GO" id="GO:0043235">
    <property type="term" value="C:receptor complex"/>
    <property type="evidence" value="ECO:0007669"/>
    <property type="project" value="TreeGrafter"/>
</dbReference>
<keyword evidence="4 9" id="KW-0547">Nucleotide-binding</keyword>
<evidence type="ECO:0000256" key="9">
    <source>
        <dbReference type="PROSITE-ProRule" id="PRU10141"/>
    </source>
</evidence>
<dbReference type="InterPro" id="IPR050122">
    <property type="entry name" value="RTK"/>
</dbReference>
<dbReference type="Pfam" id="PF07714">
    <property type="entry name" value="PK_Tyr_Ser-Thr"/>
    <property type="match status" value="1"/>
</dbReference>
<dbReference type="InterPro" id="IPR011009">
    <property type="entry name" value="Kinase-like_dom_sf"/>
</dbReference>
<organism evidence="12 13">
    <name type="scientific">Paralvinella palmiformis</name>
    <dbReference type="NCBI Taxonomy" id="53620"/>
    <lineage>
        <taxon>Eukaryota</taxon>
        <taxon>Metazoa</taxon>
        <taxon>Spiralia</taxon>
        <taxon>Lophotrochozoa</taxon>
        <taxon>Annelida</taxon>
        <taxon>Polychaeta</taxon>
        <taxon>Sedentaria</taxon>
        <taxon>Canalipalpata</taxon>
        <taxon>Terebellida</taxon>
        <taxon>Terebelliformia</taxon>
        <taxon>Alvinellidae</taxon>
        <taxon>Paralvinella</taxon>
    </lineage>
</organism>
<sequence length="456" mass="50881">MGWLVCNAGSVPGGNVSLSDDPEHSGTGGSSFISPQADSAIFEKGIQEGDGEVEIAYIFDCQCDFLCIYFNEETKRCYCPPNYLLAEDGKTCLNPEKVKKVPQNKMITITTASVLGVLAVSLLILLVVLYRNKCKFKLRRLKHLNNPDYQLSHLRNVNIPRSMEYNPNYDFGGAKCSLQDLREIPRQHLLLIRALGQGAFGEVYQGYLSNLPPEATDMPVAVKTLPALSTEQAEMDFLMEALIMSKFDHPNIVKFVGVCFEKHPRFIILELLEGGDLKNFLRECRPKEHPPQLPRKHTTDAAIIGAKRFSDTQPSNPGSHTRLSKPVATRQLRSPGASNQQPFGYEDIAARNCLLTTKGPSRIAKIADFGMARDIYRADYYRKGGKAMLPVKWMPPEAFMDGIFTSKTDVWSFGILLWEVFSLGYMPYPGRGNHEVMQLVTAGGRLDPPHNCLPSM</sequence>
<dbReference type="GO" id="GO:0045664">
    <property type="term" value="P:regulation of neuron differentiation"/>
    <property type="evidence" value="ECO:0007669"/>
    <property type="project" value="TreeGrafter"/>
</dbReference>
<comment type="caution">
    <text evidence="12">The sequence shown here is derived from an EMBL/GenBank/DDBJ whole genome shotgun (WGS) entry which is preliminary data.</text>
</comment>
<dbReference type="InterPro" id="IPR017441">
    <property type="entry name" value="Protein_kinase_ATP_BS"/>
</dbReference>
<evidence type="ECO:0000256" key="4">
    <source>
        <dbReference type="ARBA" id="ARBA00022741"/>
    </source>
</evidence>
<comment type="subcellular location">
    <subcellularLocation>
        <location evidence="1">Membrane</location>
        <topology evidence="1">Single-pass membrane protein</topology>
    </subcellularLocation>
</comment>
<evidence type="ECO:0000259" key="11">
    <source>
        <dbReference type="PROSITE" id="PS50011"/>
    </source>
</evidence>
<dbReference type="GO" id="GO:0005886">
    <property type="term" value="C:plasma membrane"/>
    <property type="evidence" value="ECO:0007669"/>
    <property type="project" value="TreeGrafter"/>
</dbReference>
<evidence type="ECO:0000313" key="13">
    <source>
        <dbReference type="Proteomes" id="UP001208570"/>
    </source>
</evidence>
<dbReference type="PROSITE" id="PS50011">
    <property type="entry name" value="PROTEIN_KINASE_DOM"/>
    <property type="match status" value="1"/>
</dbReference>
<dbReference type="EMBL" id="JAODUP010000850">
    <property type="protein sequence ID" value="KAK2143367.1"/>
    <property type="molecule type" value="Genomic_DNA"/>
</dbReference>
<proteinExistence type="predicted"/>
<feature type="binding site" evidence="9">
    <location>
        <position position="223"/>
    </location>
    <ligand>
        <name>ATP</name>
        <dbReference type="ChEBI" id="CHEBI:30616"/>
    </ligand>
</feature>